<dbReference type="EMBL" id="BTGU01000028">
    <property type="protein sequence ID" value="GMN48645.1"/>
    <property type="molecule type" value="Genomic_DNA"/>
</dbReference>
<evidence type="ECO:0000313" key="1">
    <source>
        <dbReference type="EMBL" id="GMN48645.1"/>
    </source>
</evidence>
<gene>
    <name evidence="1" type="ORF">TIFTF001_017810</name>
</gene>
<proteinExistence type="predicted"/>
<protein>
    <submittedName>
        <fullName evidence="1">Uncharacterized protein</fullName>
    </submittedName>
</protein>
<reference evidence="1" key="1">
    <citation type="submission" date="2023-07" db="EMBL/GenBank/DDBJ databases">
        <title>draft genome sequence of fig (Ficus carica).</title>
        <authorList>
            <person name="Takahashi T."/>
            <person name="Nishimura K."/>
        </authorList>
    </citation>
    <scope>NUCLEOTIDE SEQUENCE</scope>
</reference>
<accession>A0AA88ABC7</accession>
<dbReference type="Proteomes" id="UP001187192">
    <property type="component" value="Unassembled WGS sequence"/>
</dbReference>
<dbReference type="AlphaFoldDB" id="A0AA88ABC7"/>
<evidence type="ECO:0000313" key="2">
    <source>
        <dbReference type="Proteomes" id="UP001187192"/>
    </source>
</evidence>
<name>A0AA88ABC7_FICCA</name>
<sequence>MITGVKGGSTTLTCSNYLLTKRFQHQLRLTPAHPKRSNTGSCSQRHSACLLTDDVARAFSGQLVVWRSIPHGLLKFMTESPYYDDSPSAHGSGYALRADNCRPADEESSASSSRVGWGSAPRNSLKASMSIRKVSVKFWTFPLKISACVGFLDAHVLHLHWAGNRSGQGSRGPSYPGWPALP</sequence>
<comment type="caution">
    <text evidence="1">The sequence shown here is derived from an EMBL/GenBank/DDBJ whole genome shotgun (WGS) entry which is preliminary data.</text>
</comment>
<keyword evidence="2" id="KW-1185">Reference proteome</keyword>
<organism evidence="1 2">
    <name type="scientific">Ficus carica</name>
    <name type="common">Common fig</name>
    <dbReference type="NCBI Taxonomy" id="3494"/>
    <lineage>
        <taxon>Eukaryota</taxon>
        <taxon>Viridiplantae</taxon>
        <taxon>Streptophyta</taxon>
        <taxon>Embryophyta</taxon>
        <taxon>Tracheophyta</taxon>
        <taxon>Spermatophyta</taxon>
        <taxon>Magnoliopsida</taxon>
        <taxon>eudicotyledons</taxon>
        <taxon>Gunneridae</taxon>
        <taxon>Pentapetalae</taxon>
        <taxon>rosids</taxon>
        <taxon>fabids</taxon>
        <taxon>Rosales</taxon>
        <taxon>Moraceae</taxon>
        <taxon>Ficeae</taxon>
        <taxon>Ficus</taxon>
    </lineage>
</organism>